<dbReference type="Gene3D" id="1.10.260.40">
    <property type="entry name" value="lambda repressor-like DNA-binding domains"/>
    <property type="match status" value="1"/>
</dbReference>
<dbReference type="PANTHER" id="PTHR46558">
    <property type="entry name" value="TRACRIPTIONAL REGULATORY PROTEIN-RELATED-RELATED"/>
    <property type="match status" value="1"/>
</dbReference>
<sequence>MNGVKLERMELKGLYSCENIRKYRDEKCYSQEYVARQLDIQQSTYQRIETGKVKISTNRLSQLARIFNKPIEAFFGTGIKISTDDFDNEINLMREIITQKDDSIRILEEKIFRRDNKIKELKRQIEEKAK</sequence>
<dbReference type="CDD" id="cd00093">
    <property type="entry name" value="HTH_XRE"/>
    <property type="match status" value="1"/>
</dbReference>
<dbReference type="Pfam" id="PF01381">
    <property type="entry name" value="HTH_3"/>
    <property type="match status" value="1"/>
</dbReference>
<dbReference type="InterPro" id="IPR010982">
    <property type="entry name" value="Lambda_DNA-bd_dom_sf"/>
</dbReference>
<gene>
    <name evidence="3" type="ORF">H9N25_17435</name>
</gene>
<evidence type="ECO:0000259" key="2">
    <source>
        <dbReference type="PROSITE" id="PS50943"/>
    </source>
</evidence>
<proteinExistence type="predicted"/>
<dbReference type="SUPFAM" id="SSF47413">
    <property type="entry name" value="lambda repressor-like DNA-binding domains"/>
    <property type="match status" value="1"/>
</dbReference>
<organism evidence="3 4">
    <name type="scientific">Pedobacter riviphilus</name>
    <dbReference type="NCBI Taxonomy" id="2766984"/>
    <lineage>
        <taxon>Bacteria</taxon>
        <taxon>Pseudomonadati</taxon>
        <taxon>Bacteroidota</taxon>
        <taxon>Sphingobacteriia</taxon>
        <taxon>Sphingobacteriales</taxon>
        <taxon>Sphingobacteriaceae</taxon>
        <taxon>Pedobacter</taxon>
    </lineage>
</organism>
<dbReference type="SMART" id="SM00530">
    <property type="entry name" value="HTH_XRE"/>
    <property type="match status" value="1"/>
</dbReference>
<reference evidence="3 4" key="1">
    <citation type="submission" date="2020-09" db="EMBL/GenBank/DDBJ databases">
        <title>Pedobacter sp. SW-16 isolated from soil near Yeocheon.</title>
        <authorList>
            <person name="Im H.S."/>
            <person name="Joung Y."/>
            <person name="Lee S.-S."/>
        </authorList>
    </citation>
    <scope>NUCLEOTIDE SEQUENCE [LARGE SCALE GENOMIC DNA]</scope>
    <source>
        <strain evidence="3 4">SW-16</strain>
    </source>
</reference>
<dbReference type="PROSITE" id="PS50943">
    <property type="entry name" value="HTH_CROC1"/>
    <property type="match status" value="1"/>
</dbReference>
<evidence type="ECO:0000313" key="4">
    <source>
        <dbReference type="Proteomes" id="UP000516439"/>
    </source>
</evidence>
<evidence type="ECO:0000313" key="3">
    <source>
        <dbReference type="EMBL" id="QNR83710.1"/>
    </source>
</evidence>
<dbReference type="RefSeq" id="WP_190326695.1">
    <property type="nucleotide sequence ID" value="NZ_CP061171.1"/>
</dbReference>
<protein>
    <submittedName>
        <fullName evidence="3">Helix-turn-helix transcriptional regulator</fullName>
    </submittedName>
</protein>
<dbReference type="EMBL" id="CP061171">
    <property type="protein sequence ID" value="QNR83710.1"/>
    <property type="molecule type" value="Genomic_DNA"/>
</dbReference>
<keyword evidence="4" id="KW-1185">Reference proteome</keyword>
<dbReference type="InterPro" id="IPR001387">
    <property type="entry name" value="Cro/C1-type_HTH"/>
</dbReference>
<accession>A0ABX6TFK4</accession>
<dbReference type="PANTHER" id="PTHR46558:SF4">
    <property type="entry name" value="DNA-BIDING PHAGE PROTEIN"/>
    <property type="match status" value="1"/>
</dbReference>
<keyword evidence="1" id="KW-0238">DNA-binding</keyword>
<feature type="domain" description="HTH cro/C1-type" evidence="2">
    <location>
        <begin position="20"/>
        <end position="74"/>
    </location>
</feature>
<name>A0ABX6TFK4_9SPHI</name>
<dbReference type="Proteomes" id="UP000516439">
    <property type="component" value="Chromosome"/>
</dbReference>
<evidence type="ECO:0000256" key="1">
    <source>
        <dbReference type="ARBA" id="ARBA00023125"/>
    </source>
</evidence>